<reference evidence="3 4" key="1">
    <citation type="submission" date="2020-08" db="EMBL/GenBank/DDBJ databases">
        <title>Genomic Encyclopedia of Type Strains, Phase IV (KMG-IV): sequencing the most valuable type-strain genomes for metagenomic binning, comparative biology and taxonomic classification.</title>
        <authorList>
            <person name="Goeker M."/>
        </authorList>
    </citation>
    <scope>NUCLEOTIDE SEQUENCE [LARGE SCALE GENOMIC DNA]</scope>
    <source>
        <strain evidence="3 4">DSM 25079</strain>
    </source>
</reference>
<proteinExistence type="predicted"/>
<keyword evidence="4" id="KW-1185">Reference proteome</keyword>
<organism evidence="3 4">
    <name type="scientific">Sphingobium boeckii</name>
    <dbReference type="NCBI Taxonomy" id="1082345"/>
    <lineage>
        <taxon>Bacteria</taxon>
        <taxon>Pseudomonadati</taxon>
        <taxon>Pseudomonadota</taxon>
        <taxon>Alphaproteobacteria</taxon>
        <taxon>Sphingomonadales</taxon>
        <taxon>Sphingomonadaceae</taxon>
        <taxon>Sphingobium</taxon>
    </lineage>
</organism>
<dbReference type="InterPro" id="IPR025388">
    <property type="entry name" value="Alginate_export_dom"/>
</dbReference>
<evidence type="ECO:0000259" key="2">
    <source>
        <dbReference type="Pfam" id="PF13372"/>
    </source>
</evidence>
<dbReference type="RefSeq" id="WP_184016672.1">
    <property type="nucleotide sequence ID" value="NZ_JACIJC010000002.1"/>
</dbReference>
<evidence type="ECO:0000313" key="3">
    <source>
        <dbReference type="EMBL" id="MBB5685379.1"/>
    </source>
</evidence>
<dbReference type="AlphaFoldDB" id="A0A7W9AGT2"/>
<comment type="caution">
    <text evidence="3">The sequence shown here is derived from an EMBL/GenBank/DDBJ whole genome shotgun (WGS) entry which is preliminary data.</text>
</comment>
<dbReference type="Gene3D" id="2.40.160.10">
    <property type="entry name" value="Porin"/>
    <property type="match status" value="1"/>
</dbReference>
<evidence type="ECO:0000256" key="1">
    <source>
        <dbReference type="SAM" id="SignalP"/>
    </source>
</evidence>
<dbReference type="InterPro" id="IPR023614">
    <property type="entry name" value="Porin_dom_sf"/>
</dbReference>
<dbReference type="Pfam" id="PF13372">
    <property type="entry name" value="Alginate_exp"/>
    <property type="match status" value="1"/>
</dbReference>
<accession>A0A7W9AGT2</accession>
<gene>
    <name evidence="3" type="ORF">FHS49_001387</name>
</gene>
<sequence>MSRPLALFMAAGCFAAPAAAQTGPDFKPIMDARLRYETVDQAGFARNADAVTARMRAGFELKQGDFAFLAEAEALLAIENHYNSTVNGPTGFPVVADPQTIGLNRLQAQYRGLPKTVVTLGRQRINLDDQRFVGSVNWRQDEQTFDAVRVETMVPGGLAIDATYAWSDRTIYGIDSPFQSIGGDNVFASVAKMIGPVTFKGFAYLVDQDEPGRRQFSSQTYGLRAVGGFKLGSAAKLNLIASYARQSDWQDNPNAYRADYWLGEAAIAAHGFTLTGGYEVLGAGFQTPLATLHKFQGWADKFLVTPANGIRDLYASAGYALPVKPIGPVSMLVAYHQFDSDRLGVDYGSEWDAQIGFKPSKRTSLLLKYADYNARSFATDTSKLWLQLDYIL</sequence>
<keyword evidence="1" id="KW-0732">Signal</keyword>
<evidence type="ECO:0000313" key="4">
    <source>
        <dbReference type="Proteomes" id="UP000549617"/>
    </source>
</evidence>
<protein>
    <recommendedName>
        <fullName evidence="2">Alginate export domain-containing protein</fullName>
    </recommendedName>
</protein>
<feature type="chain" id="PRO_5031105271" description="Alginate export domain-containing protein" evidence="1">
    <location>
        <begin position="21"/>
        <end position="392"/>
    </location>
</feature>
<dbReference type="EMBL" id="JACIJC010000002">
    <property type="protein sequence ID" value="MBB5685379.1"/>
    <property type="molecule type" value="Genomic_DNA"/>
</dbReference>
<feature type="signal peptide" evidence="1">
    <location>
        <begin position="1"/>
        <end position="20"/>
    </location>
</feature>
<feature type="domain" description="Alginate export" evidence="2">
    <location>
        <begin position="105"/>
        <end position="153"/>
    </location>
</feature>
<dbReference type="SUPFAM" id="SSF56935">
    <property type="entry name" value="Porins"/>
    <property type="match status" value="1"/>
</dbReference>
<dbReference type="Proteomes" id="UP000549617">
    <property type="component" value="Unassembled WGS sequence"/>
</dbReference>
<name>A0A7W9AGT2_9SPHN</name>